<sequence>VIAIGITLSMFRRHNVKNSNGFETTTTAIEPQPREVNDFVESGSLDEPSTLELEQENIIVPNHDLIMLQHKNQAKNNNYKLPERSNFDINFDEIGENSNAVYLKK</sequence>
<keyword evidence="2" id="KW-1185">Reference proteome</keyword>
<dbReference type="AlphaFoldDB" id="A0A9N9PA48"/>
<reference evidence="1" key="1">
    <citation type="submission" date="2021-06" db="EMBL/GenBank/DDBJ databases">
        <authorList>
            <person name="Kallberg Y."/>
            <person name="Tangrot J."/>
            <person name="Rosling A."/>
        </authorList>
    </citation>
    <scope>NUCLEOTIDE SEQUENCE</scope>
    <source>
        <strain evidence="1">MA453B</strain>
    </source>
</reference>
<name>A0A9N9PA48_9GLOM</name>
<protein>
    <submittedName>
        <fullName evidence="1">7845_t:CDS:1</fullName>
    </submittedName>
</protein>
<accession>A0A9N9PA48</accession>
<dbReference type="Proteomes" id="UP000789405">
    <property type="component" value="Unassembled WGS sequence"/>
</dbReference>
<organism evidence="1 2">
    <name type="scientific">Dentiscutata erythropus</name>
    <dbReference type="NCBI Taxonomy" id="1348616"/>
    <lineage>
        <taxon>Eukaryota</taxon>
        <taxon>Fungi</taxon>
        <taxon>Fungi incertae sedis</taxon>
        <taxon>Mucoromycota</taxon>
        <taxon>Glomeromycotina</taxon>
        <taxon>Glomeromycetes</taxon>
        <taxon>Diversisporales</taxon>
        <taxon>Gigasporaceae</taxon>
        <taxon>Dentiscutata</taxon>
    </lineage>
</organism>
<proteinExistence type="predicted"/>
<gene>
    <name evidence="1" type="ORF">DERYTH_LOCUS24204</name>
</gene>
<dbReference type="OrthoDB" id="2430823at2759"/>
<dbReference type="EMBL" id="CAJVPY010039604">
    <property type="protein sequence ID" value="CAG8804993.1"/>
    <property type="molecule type" value="Genomic_DNA"/>
</dbReference>
<evidence type="ECO:0000313" key="2">
    <source>
        <dbReference type="Proteomes" id="UP000789405"/>
    </source>
</evidence>
<evidence type="ECO:0000313" key="1">
    <source>
        <dbReference type="EMBL" id="CAG8804993.1"/>
    </source>
</evidence>
<comment type="caution">
    <text evidence="1">The sequence shown here is derived from an EMBL/GenBank/DDBJ whole genome shotgun (WGS) entry which is preliminary data.</text>
</comment>
<feature type="non-terminal residue" evidence="1">
    <location>
        <position position="1"/>
    </location>
</feature>